<dbReference type="Pfam" id="PF13439">
    <property type="entry name" value="Glyco_transf_4"/>
    <property type="match status" value="1"/>
</dbReference>
<comment type="caution">
    <text evidence="5">The sequence shown here is derived from an EMBL/GenBank/DDBJ whole genome shotgun (WGS) entry which is preliminary data.</text>
</comment>
<dbReference type="RefSeq" id="WP_344167725.1">
    <property type="nucleotide sequence ID" value="NZ_BAAABV010000028.1"/>
</dbReference>
<accession>A0ABP3FM20</accession>
<dbReference type="InterPro" id="IPR028098">
    <property type="entry name" value="Glyco_trans_4-like_N"/>
</dbReference>
<dbReference type="PANTHER" id="PTHR12526:SF572">
    <property type="entry name" value="BLL5144 PROTEIN"/>
    <property type="match status" value="1"/>
</dbReference>
<protein>
    <recommendedName>
        <fullName evidence="1">D-inositol 3-phosphate glycosyltransferase</fullName>
    </recommendedName>
</protein>
<dbReference type="EMBL" id="BAAABV010000028">
    <property type="protein sequence ID" value="GAA0318761.1"/>
    <property type="molecule type" value="Genomic_DNA"/>
</dbReference>
<organism evidence="5 6">
    <name type="scientific">Streptomyces polychromogenes</name>
    <dbReference type="NCBI Taxonomy" id="67342"/>
    <lineage>
        <taxon>Bacteria</taxon>
        <taxon>Bacillati</taxon>
        <taxon>Actinomycetota</taxon>
        <taxon>Actinomycetes</taxon>
        <taxon>Kitasatosporales</taxon>
        <taxon>Streptomycetaceae</taxon>
        <taxon>Streptomyces</taxon>
    </lineage>
</organism>
<keyword evidence="3" id="KW-0808">Transferase</keyword>
<reference evidence="6" key="1">
    <citation type="journal article" date="2019" name="Int. J. Syst. Evol. Microbiol.">
        <title>The Global Catalogue of Microorganisms (GCM) 10K type strain sequencing project: providing services to taxonomists for standard genome sequencing and annotation.</title>
        <authorList>
            <consortium name="The Broad Institute Genomics Platform"/>
            <consortium name="The Broad Institute Genome Sequencing Center for Infectious Disease"/>
            <person name="Wu L."/>
            <person name="Ma J."/>
        </authorList>
    </citation>
    <scope>NUCLEOTIDE SEQUENCE [LARGE SCALE GENOMIC DNA]</scope>
    <source>
        <strain evidence="6">JCM 4505</strain>
    </source>
</reference>
<keyword evidence="2" id="KW-0328">Glycosyltransferase</keyword>
<feature type="domain" description="Glycosyltransferase subfamily 4-like N-terminal" evidence="4">
    <location>
        <begin position="16"/>
        <end position="169"/>
    </location>
</feature>
<dbReference type="PANTHER" id="PTHR12526">
    <property type="entry name" value="GLYCOSYLTRANSFERASE"/>
    <property type="match status" value="1"/>
</dbReference>
<evidence type="ECO:0000256" key="3">
    <source>
        <dbReference type="ARBA" id="ARBA00022679"/>
    </source>
</evidence>
<dbReference type="Pfam" id="PF13692">
    <property type="entry name" value="Glyco_trans_1_4"/>
    <property type="match status" value="1"/>
</dbReference>
<keyword evidence="6" id="KW-1185">Reference proteome</keyword>
<dbReference type="SUPFAM" id="SSF53756">
    <property type="entry name" value="UDP-Glycosyltransferase/glycogen phosphorylase"/>
    <property type="match status" value="1"/>
</dbReference>
<sequence length="383" mass="40569">MTRIGLLTTYPPQVCGIANFSATLRDALPARAAGAVVALEEPDGADPGTAEWPPEVCGVLRPESPASCIAAARILNREDVALVQHEFGIYGGPSGVDALRVVDLLTVPAIVVIHTVLDDPADHARAVLNRVCRKAAAVVVMSQDARARLSAGYDVPDERIHLIPHGVAPALVGLRRAHDPPAAENAAPTLLTWGLLRPAKGIRWAIAALPLLRGRAADARYVVAGRTHPRLIDEHGDTYRRRLAAHADRLGVAHRVSFDDRFLSPDELRLRLQRASCVVLPYESADQATSGVLAEAIAAGVPVVATAFPHATELLTAGRGTVVPHRDPTALADAVTALLSEESAPLPASCETPQDLSWPAVAARYHRLATDVLTTHAASQDTP</sequence>
<evidence type="ECO:0000259" key="4">
    <source>
        <dbReference type="Pfam" id="PF13439"/>
    </source>
</evidence>
<name>A0ABP3FM20_9ACTN</name>
<dbReference type="Gene3D" id="3.40.50.2000">
    <property type="entry name" value="Glycogen Phosphorylase B"/>
    <property type="match status" value="2"/>
</dbReference>
<evidence type="ECO:0000256" key="1">
    <source>
        <dbReference type="ARBA" id="ARBA00021292"/>
    </source>
</evidence>
<gene>
    <name evidence="5" type="ORF">GCM10010302_67270</name>
</gene>
<evidence type="ECO:0000313" key="5">
    <source>
        <dbReference type="EMBL" id="GAA0318761.1"/>
    </source>
</evidence>
<evidence type="ECO:0000256" key="2">
    <source>
        <dbReference type="ARBA" id="ARBA00022676"/>
    </source>
</evidence>
<proteinExistence type="predicted"/>
<evidence type="ECO:0000313" key="6">
    <source>
        <dbReference type="Proteomes" id="UP001501867"/>
    </source>
</evidence>
<dbReference type="Proteomes" id="UP001501867">
    <property type="component" value="Unassembled WGS sequence"/>
</dbReference>